<proteinExistence type="predicted"/>
<keyword evidence="1" id="KW-1133">Transmembrane helix</keyword>
<dbReference type="KEGG" id="nik:F5I99_11505"/>
<name>A0A5J6LFB8_9GAMM</name>
<dbReference type="EMBL" id="CP044222">
    <property type="protein sequence ID" value="QEW07083.1"/>
    <property type="molecule type" value="Genomic_DNA"/>
</dbReference>
<keyword evidence="1" id="KW-0812">Transmembrane</keyword>
<dbReference type="Proteomes" id="UP000325606">
    <property type="component" value="Chromosome"/>
</dbReference>
<feature type="transmembrane region" description="Helical" evidence="1">
    <location>
        <begin position="154"/>
        <end position="171"/>
    </location>
</feature>
<keyword evidence="3" id="KW-1185">Reference proteome</keyword>
<dbReference type="RefSeq" id="WP_151056146.1">
    <property type="nucleotide sequence ID" value="NZ_CP044222.1"/>
</dbReference>
<dbReference type="AlphaFoldDB" id="A0A5J6LFB8"/>
<gene>
    <name evidence="2" type="ORF">F5I99_11505</name>
</gene>
<sequence length="257" mass="28058">MNREQELVWELQQNEHVFQIVELEHLKLEWEHIKESAGTVASYSSAAIDTYTAGQLIREFGLQPERVIIKRYAGKEYVIFKGNPHSRKILTGTRYLASNPKVVRMAIGPRGIIQSAKGGFAVTAVLSVGIEVFDYFIRDSYTLTRLLGTVSSDLIKIGVSAIAGAVAGLAVGSSVVIGSIAGAPLIAAITVGLVTGLLLDRIDSRFGATQALIRAYNDMGVQLDEIRRSVNRNLNYLERNPHLIPCLFGPCSGIRGY</sequence>
<evidence type="ECO:0000256" key="1">
    <source>
        <dbReference type="SAM" id="Phobius"/>
    </source>
</evidence>
<keyword evidence="1" id="KW-0472">Membrane</keyword>
<protein>
    <submittedName>
        <fullName evidence="2">Uncharacterized protein</fullName>
    </submittedName>
</protein>
<evidence type="ECO:0000313" key="2">
    <source>
        <dbReference type="EMBL" id="QEW07083.1"/>
    </source>
</evidence>
<accession>A0A5J6LFB8</accession>
<feature type="transmembrane region" description="Helical" evidence="1">
    <location>
        <begin position="177"/>
        <end position="199"/>
    </location>
</feature>
<reference evidence="2 3" key="1">
    <citation type="submission" date="2019-09" db="EMBL/GenBank/DDBJ databases">
        <title>Nitrincola iocasae sp. nov., a bacterium isolated from the sediment collected at a cold seep field in South China Sea.</title>
        <authorList>
            <person name="Zhang H."/>
            <person name="Wang H."/>
            <person name="Li C."/>
        </authorList>
    </citation>
    <scope>NUCLEOTIDE SEQUENCE [LARGE SCALE GENOMIC DNA]</scope>
    <source>
        <strain evidence="2 3">KXZD1103</strain>
    </source>
</reference>
<organism evidence="2 3">
    <name type="scientific">Nitrincola iocasae</name>
    <dbReference type="NCBI Taxonomy" id="2614693"/>
    <lineage>
        <taxon>Bacteria</taxon>
        <taxon>Pseudomonadati</taxon>
        <taxon>Pseudomonadota</taxon>
        <taxon>Gammaproteobacteria</taxon>
        <taxon>Oceanospirillales</taxon>
        <taxon>Oceanospirillaceae</taxon>
        <taxon>Nitrincola</taxon>
    </lineage>
</organism>
<evidence type="ECO:0000313" key="3">
    <source>
        <dbReference type="Proteomes" id="UP000325606"/>
    </source>
</evidence>